<dbReference type="Proteomes" id="UP000193136">
    <property type="component" value="Unassembled WGS sequence"/>
</dbReference>
<keyword evidence="1" id="KW-0812">Transmembrane</keyword>
<accession>A0A2K2H810</accession>
<proteinExistence type="predicted"/>
<name>A0A1X0YCL2_9BACT</name>
<evidence type="ECO:0000313" key="2">
    <source>
        <dbReference type="EMBL" id="ORJ62842.1"/>
    </source>
</evidence>
<reference evidence="2 4" key="1">
    <citation type="submission" date="2017-03" db="EMBL/GenBank/DDBJ databases">
        <title>Genome sequence of Geothermobacter sp. EPR-M, Deep-Sea Iron Reducer.</title>
        <authorList>
            <person name="Tully B."/>
            <person name="Savalia P."/>
            <person name="Abuyen K."/>
            <person name="Baughan C."/>
            <person name="Romero E."/>
            <person name="Ronkowski C."/>
            <person name="Torres B."/>
            <person name="Tremblay J."/>
            <person name="Trujillo A."/>
            <person name="Tyler M."/>
            <person name="Perez-Rodriguez I."/>
            <person name="Amend J."/>
        </authorList>
    </citation>
    <scope>NUCLEOTIDE SEQUENCE [LARGE SCALE GENOMIC DNA]</scope>
    <source>
        <strain evidence="2 4">EPR-M</strain>
    </source>
</reference>
<dbReference type="AlphaFoldDB" id="A0A1X0YCL2"/>
<dbReference type="EMBL" id="PPFX01000030">
    <property type="protein sequence ID" value="PNU19452.1"/>
    <property type="molecule type" value="Genomic_DNA"/>
</dbReference>
<accession>A0A1X0YCL2</accession>
<dbReference type="RefSeq" id="WP_085008985.1">
    <property type="nucleotide sequence ID" value="NZ_NAAD01000002.1"/>
</dbReference>
<keyword evidence="1" id="KW-0472">Membrane</keyword>
<dbReference type="Proteomes" id="UP000236340">
    <property type="component" value="Unassembled WGS sequence"/>
</dbReference>
<evidence type="ECO:0000313" key="3">
    <source>
        <dbReference type="EMBL" id="PNU19452.1"/>
    </source>
</evidence>
<dbReference type="STRING" id="1969733.B5V00_01935"/>
<protein>
    <submittedName>
        <fullName evidence="2">Uncharacterized protein</fullName>
    </submittedName>
</protein>
<organism evidence="2 4">
    <name type="scientific">Geothermobacter hydrogeniphilus</name>
    <dbReference type="NCBI Taxonomy" id="1969733"/>
    <lineage>
        <taxon>Bacteria</taxon>
        <taxon>Pseudomonadati</taxon>
        <taxon>Thermodesulfobacteriota</taxon>
        <taxon>Desulfuromonadia</taxon>
        <taxon>Desulfuromonadales</taxon>
        <taxon>Geothermobacteraceae</taxon>
        <taxon>Geothermobacter</taxon>
    </lineage>
</organism>
<keyword evidence="4" id="KW-1185">Reference proteome</keyword>
<sequence length="62" mass="6850">MLFFLFFSIPIAAVSGVVAWMSWRARHKGVAFTMAGICAVFSGISLTIIVVSLFFYQAWQTG</sequence>
<evidence type="ECO:0000313" key="5">
    <source>
        <dbReference type="Proteomes" id="UP000236340"/>
    </source>
</evidence>
<comment type="caution">
    <text evidence="2">The sequence shown here is derived from an EMBL/GenBank/DDBJ whole genome shotgun (WGS) entry which is preliminary data.</text>
</comment>
<gene>
    <name evidence="2" type="ORF">B5V00_01935</name>
    <name evidence="3" type="ORF">C2E25_12375</name>
</gene>
<reference evidence="3 5" key="2">
    <citation type="journal article" date="2018" name="Genome Announc.">
        <title>Genome Sequence of Geothermobacter sp. HR-1 Iron Reducer from the Loihi Seamount.</title>
        <authorList>
            <person name="Smith H."/>
            <person name="Abuyen K."/>
            <person name="Tremblay J."/>
            <person name="Savalia P."/>
            <person name="Perez-Rodriguez I."/>
            <person name="Emerson D."/>
            <person name="Tully B."/>
            <person name="Amend J."/>
        </authorList>
    </citation>
    <scope>NUCLEOTIDE SEQUENCE [LARGE SCALE GENOMIC DNA]</scope>
    <source>
        <strain evidence="3 5">HR-1</strain>
    </source>
</reference>
<dbReference type="EMBL" id="NAAD01000002">
    <property type="protein sequence ID" value="ORJ62842.1"/>
    <property type="molecule type" value="Genomic_DNA"/>
</dbReference>
<evidence type="ECO:0000313" key="4">
    <source>
        <dbReference type="Proteomes" id="UP000193136"/>
    </source>
</evidence>
<evidence type="ECO:0000256" key="1">
    <source>
        <dbReference type="SAM" id="Phobius"/>
    </source>
</evidence>
<dbReference type="OrthoDB" id="9851852at2"/>
<keyword evidence="1" id="KW-1133">Transmembrane helix</keyword>
<feature type="transmembrane region" description="Helical" evidence="1">
    <location>
        <begin position="29"/>
        <end position="56"/>
    </location>
</feature>